<dbReference type="Gene3D" id="3.10.280.10">
    <property type="entry name" value="Mitochondrial glycoprotein"/>
    <property type="match status" value="1"/>
</dbReference>
<comment type="caution">
    <text evidence="1">The sequence shown here is derived from an EMBL/GenBank/DDBJ whole genome shotgun (WGS) entry which is preliminary data.</text>
</comment>
<dbReference type="Pfam" id="PF02330">
    <property type="entry name" value="MAM33"/>
    <property type="match status" value="1"/>
</dbReference>
<dbReference type="GeneID" id="28940095"/>
<dbReference type="PANTHER" id="PTHR10826:SF1">
    <property type="entry name" value="COMPLEMENT COMPONENT 1 Q SUBCOMPONENT-BINDING PROTEIN, MITOCHONDRIAL"/>
    <property type="match status" value="1"/>
</dbReference>
<dbReference type="EMBL" id="LFWA01000006">
    <property type="protein sequence ID" value="KTW31025.1"/>
    <property type="molecule type" value="Genomic_DNA"/>
</dbReference>
<sequence length="273" mass="31899">MYFLHTGKRIFRLAHQHFLKSHIFTSKNYFFATTYTSQKARFSTNRPVCGYTSKELSTKLGSEIKHEISLMKEEIPENIRTFIDDGIFEIIDHQNSNEVELIRNFKNEKISITFSISDINNMESEDFYNHENENEQIQKEPLKTKELSEFEQEDTPFNFLVRCNIAITKPGSGALIIDAVAQDGTFVIDNILYYKDSDLALAQTAEADWQRRGAYMGPSFHSLDEDVQAMFERYLEERAINTSLALFIPEYVNYKEQKEYVNWLQDVKNFVDA</sequence>
<evidence type="ECO:0000313" key="1">
    <source>
        <dbReference type="EMBL" id="KTW31025.1"/>
    </source>
</evidence>
<evidence type="ECO:0008006" key="3">
    <source>
        <dbReference type="Google" id="ProtNLM"/>
    </source>
</evidence>
<dbReference type="InterPro" id="IPR003428">
    <property type="entry name" value="MAM33"/>
</dbReference>
<dbReference type="VEuPathDB" id="FungiDB:T551_01577"/>
<dbReference type="InterPro" id="IPR036561">
    <property type="entry name" value="MAM33_sf"/>
</dbReference>
<dbReference type="Proteomes" id="UP000053447">
    <property type="component" value="Unassembled WGS sequence"/>
</dbReference>
<dbReference type="STRING" id="1408657.A0A0W4ZRM7"/>
<organism evidence="1 2">
    <name type="scientific">Pneumocystis jirovecii (strain RU7)</name>
    <name type="common">Human pneumocystis pneumonia agent</name>
    <dbReference type="NCBI Taxonomy" id="1408657"/>
    <lineage>
        <taxon>Eukaryota</taxon>
        <taxon>Fungi</taxon>
        <taxon>Dikarya</taxon>
        <taxon>Ascomycota</taxon>
        <taxon>Taphrinomycotina</taxon>
        <taxon>Pneumocystomycetes</taxon>
        <taxon>Pneumocystaceae</taxon>
        <taxon>Pneumocystis</taxon>
    </lineage>
</organism>
<dbReference type="RefSeq" id="XP_018230015.1">
    <property type="nucleotide sequence ID" value="XM_018373840.1"/>
</dbReference>
<reference evidence="2" key="1">
    <citation type="journal article" date="2016" name="Nat. Commun.">
        <title>Genome analysis of three Pneumocystis species reveals adaptation mechanisms to life exclusively in mammalian hosts.</title>
        <authorList>
            <person name="Ma L."/>
            <person name="Chen Z."/>
            <person name="Huang D.W."/>
            <person name="Kutty G."/>
            <person name="Ishihara M."/>
            <person name="Wang H."/>
            <person name="Abouelleil A."/>
            <person name="Bishop L."/>
            <person name="Davey E."/>
            <person name="Deng R."/>
            <person name="Deng X."/>
            <person name="Fan L."/>
            <person name="Fantoni G."/>
            <person name="Fitzgerald M."/>
            <person name="Gogineni E."/>
            <person name="Goldberg J.M."/>
            <person name="Handley G."/>
            <person name="Hu X."/>
            <person name="Huber C."/>
            <person name="Jiao X."/>
            <person name="Jones K."/>
            <person name="Levin J.Z."/>
            <person name="Liu Y."/>
            <person name="Macdonald P."/>
            <person name="Melnikov A."/>
            <person name="Raley C."/>
            <person name="Sassi M."/>
            <person name="Sherman B.T."/>
            <person name="Song X."/>
            <person name="Sykes S."/>
            <person name="Tran B."/>
            <person name="Walsh L."/>
            <person name="Xia Y."/>
            <person name="Yang J."/>
            <person name="Young S."/>
            <person name="Zeng Q."/>
            <person name="Zheng X."/>
            <person name="Stephens R."/>
            <person name="Nusbaum C."/>
            <person name="Birren B.W."/>
            <person name="Azadi P."/>
            <person name="Lempicki R.A."/>
            <person name="Cuomo C.A."/>
            <person name="Kovacs J.A."/>
        </authorList>
    </citation>
    <scope>NUCLEOTIDE SEQUENCE [LARGE SCALE GENOMIC DNA]</scope>
    <source>
        <strain evidence="2">RU7</strain>
    </source>
</reference>
<dbReference type="OrthoDB" id="278212at2759"/>
<proteinExistence type="predicted"/>
<dbReference type="GO" id="GO:0005759">
    <property type="term" value="C:mitochondrial matrix"/>
    <property type="evidence" value="ECO:0007669"/>
    <property type="project" value="InterPro"/>
</dbReference>
<protein>
    <recommendedName>
        <fullName evidence="3">Mitochondrial glyco protein</fullName>
    </recommendedName>
</protein>
<accession>A0A0W4ZRM7</accession>
<keyword evidence="2" id="KW-1185">Reference proteome</keyword>
<dbReference type="AlphaFoldDB" id="A0A0W4ZRM7"/>
<dbReference type="GO" id="GO:0042256">
    <property type="term" value="P:cytosolic ribosome assembly"/>
    <property type="evidence" value="ECO:0007669"/>
    <property type="project" value="TreeGrafter"/>
</dbReference>
<dbReference type="SUPFAM" id="SSF54529">
    <property type="entry name" value="Mitochondrial glycoprotein MAM33-like"/>
    <property type="match status" value="1"/>
</dbReference>
<dbReference type="PANTHER" id="PTHR10826">
    <property type="entry name" value="COMPLEMENT COMPONENT 1"/>
    <property type="match status" value="1"/>
</dbReference>
<evidence type="ECO:0000313" key="2">
    <source>
        <dbReference type="Proteomes" id="UP000053447"/>
    </source>
</evidence>
<gene>
    <name evidence="1" type="ORF">T551_01577</name>
</gene>
<name>A0A0W4ZRM7_PNEJ7</name>